<evidence type="ECO:0000313" key="4">
    <source>
        <dbReference type="Proteomes" id="UP001597502"/>
    </source>
</evidence>
<sequence length="120" mass="13406">MAGRVITLYAGDVVDVPIKERNGQGEITDISNVRPAIILQSYPEKGVALAMKVTRSSTHSIYCRIPIQRWERAGLDEPSYAEVDTVDPITNAMAIRPRGVLHSEDFSKVLDAFHRFYSSE</sequence>
<keyword evidence="4" id="KW-1185">Reference proteome</keyword>
<name>A0ABW5VBJ9_9BACI</name>
<evidence type="ECO:0000313" key="3">
    <source>
        <dbReference type="EMBL" id="MFD2762037.1"/>
    </source>
</evidence>
<comment type="caution">
    <text evidence="3">The sequence shown here is derived from an EMBL/GenBank/DDBJ whole genome shotgun (WGS) entry which is preliminary data.</text>
</comment>
<comment type="similarity">
    <text evidence="1">Belongs to the PemK/MazF family.</text>
</comment>
<evidence type="ECO:0000256" key="2">
    <source>
        <dbReference type="ARBA" id="ARBA00022649"/>
    </source>
</evidence>
<dbReference type="Gene3D" id="2.30.30.110">
    <property type="match status" value="1"/>
</dbReference>
<dbReference type="EMBL" id="JBHUNA010000034">
    <property type="protein sequence ID" value="MFD2762037.1"/>
    <property type="molecule type" value="Genomic_DNA"/>
</dbReference>
<keyword evidence="2" id="KW-1277">Toxin-antitoxin system</keyword>
<dbReference type="SUPFAM" id="SSF50118">
    <property type="entry name" value="Cell growth inhibitor/plasmid maintenance toxic component"/>
    <property type="match status" value="1"/>
</dbReference>
<reference evidence="4" key="1">
    <citation type="journal article" date="2019" name="Int. J. Syst. Evol. Microbiol.">
        <title>The Global Catalogue of Microorganisms (GCM) 10K type strain sequencing project: providing services to taxonomists for standard genome sequencing and annotation.</title>
        <authorList>
            <consortium name="The Broad Institute Genomics Platform"/>
            <consortium name="The Broad Institute Genome Sequencing Center for Infectious Disease"/>
            <person name="Wu L."/>
            <person name="Ma J."/>
        </authorList>
    </citation>
    <scope>NUCLEOTIDE SEQUENCE [LARGE SCALE GENOMIC DNA]</scope>
    <source>
        <strain evidence="4">TISTR 1535</strain>
    </source>
</reference>
<gene>
    <name evidence="3" type="ORF">ACFSUO_13845</name>
</gene>
<dbReference type="InterPro" id="IPR003477">
    <property type="entry name" value="PemK-like"/>
</dbReference>
<accession>A0ABW5VBJ9</accession>
<protein>
    <submittedName>
        <fullName evidence="3">Type II toxin-antitoxin system PemK/MazF family toxin</fullName>
    </submittedName>
</protein>
<dbReference type="Proteomes" id="UP001597502">
    <property type="component" value="Unassembled WGS sequence"/>
</dbReference>
<evidence type="ECO:0000256" key="1">
    <source>
        <dbReference type="ARBA" id="ARBA00007521"/>
    </source>
</evidence>
<dbReference type="RefSeq" id="WP_382395142.1">
    <property type="nucleotide sequence ID" value="NZ_JBHUNA010000034.1"/>
</dbReference>
<organism evidence="3 4">
    <name type="scientific">Lentibacillus juripiscarius</name>
    <dbReference type="NCBI Taxonomy" id="257446"/>
    <lineage>
        <taxon>Bacteria</taxon>
        <taxon>Bacillati</taxon>
        <taxon>Bacillota</taxon>
        <taxon>Bacilli</taxon>
        <taxon>Bacillales</taxon>
        <taxon>Bacillaceae</taxon>
        <taxon>Lentibacillus</taxon>
    </lineage>
</organism>
<dbReference type="Pfam" id="PF02452">
    <property type="entry name" value="PemK_toxin"/>
    <property type="match status" value="1"/>
</dbReference>
<dbReference type="InterPro" id="IPR011067">
    <property type="entry name" value="Plasmid_toxin/cell-grow_inhib"/>
</dbReference>
<proteinExistence type="inferred from homology"/>